<reference evidence="1 2" key="1">
    <citation type="submission" date="2020-07" db="EMBL/GenBank/DDBJ databases">
        <title>Diversity of carbapenemase encoding genes among Pseudomonas putida group clinical isolates in a tertiary Brazilian hospital.</title>
        <authorList>
            <person name="Alberto-Lei F."/>
            <person name="Nodari C.S."/>
            <person name="Streling A.P."/>
            <person name="Paulino J.T."/>
            <person name="Bessa-Neto F.O."/>
            <person name="Cayo R."/>
            <person name="Gales A.C."/>
        </authorList>
    </citation>
    <scope>NUCLEOTIDE SEQUENCE [LARGE SCALE GENOMIC DNA]</scope>
    <source>
        <strain evidence="1 2">14802</strain>
    </source>
</reference>
<accession>A0A7W2PZ14</accession>
<evidence type="ECO:0000313" key="1">
    <source>
        <dbReference type="EMBL" id="MBA6066020.1"/>
    </source>
</evidence>
<gene>
    <name evidence="1" type="ORF">H4C75_14760</name>
</gene>
<sequence length="410" mass="44213">MLQEEVCTMIESVSTSWVCGADLDPVNAGSDCKEVKTSETAQRLARHEEPQKHGILMRLFIAIAEFLGFRSSVATGGAQAADSTSDVMRSLNEQVAKGLPDVMRSQANGILAKQEHLPTEQFMTSYTEQLTGSNIMRNANCLLSNIDMLGKLVPELKVETSINKVDIVGGYTLIAAQSPDSIALMQNDSMAAAKVLDAVIFLASRFAEFPDPEQVGAEAVVEFVKEVDAEFIERFAQKPDPVAPVVVGDASDHTHPVVAGTLAHASAARPVEPEVAYHATTIEQSDPVTSLQAVKLDFVKIDDEVALPTRNDFNATIHSLQRPASPLSQSFEHLEHLAEKGSAAEKAIASMVLDHTAVGQSHSFGDLFGQRKLEPNLLQFHTAQSFMDTLQNKLDKAGRLLGNLQAANAA</sequence>
<evidence type="ECO:0000313" key="2">
    <source>
        <dbReference type="Proteomes" id="UP000541770"/>
    </source>
</evidence>
<dbReference type="AlphaFoldDB" id="A0A7W2PZ14"/>
<protein>
    <submittedName>
        <fullName evidence="1">Uncharacterized protein</fullName>
    </submittedName>
</protein>
<comment type="caution">
    <text evidence="1">The sequence shown here is derived from an EMBL/GenBank/DDBJ whole genome shotgun (WGS) entry which is preliminary data.</text>
</comment>
<organism evidence="1 2">
    <name type="scientific">Pseudomonas mosselii</name>
    <dbReference type="NCBI Taxonomy" id="78327"/>
    <lineage>
        <taxon>Bacteria</taxon>
        <taxon>Pseudomonadati</taxon>
        <taxon>Pseudomonadota</taxon>
        <taxon>Gammaproteobacteria</taxon>
        <taxon>Pseudomonadales</taxon>
        <taxon>Pseudomonadaceae</taxon>
        <taxon>Pseudomonas</taxon>
    </lineage>
</organism>
<proteinExistence type="predicted"/>
<dbReference type="EMBL" id="JACGDE010000009">
    <property type="protein sequence ID" value="MBA6066020.1"/>
    <property type="molecule type" value="Genomic_DNA"/>
</dbReference>
<dbReference type="RefSeq" id="WP_182323357.1">
    <property type="nucleotide sequence ID" value="NZ_BQIL01000019.1"/>
</dbReference>
<name>A0A7W2PZ14_9PSED</name>
<dbReference type="Proteomes" id="UP000541770">
    <property type="component" value="Unassembled WGS sequence"/>
</dbReference>